<dbReference type="Proteomes" id="UP000243002">
    <property type="component" value="Unassembled WGS sequence"/>
</dbReference>
<dbReference type="Pfam" id="PF08486">
    <property type="entry name" value="SpoIID"/>
    <property type="match status" value="1"/>
</dbReference>
<evidence type="ECO:0000313" key="3">
    <source>
        <dbReference type="Proteomes" id="UP000243002"/>
    </source>
</evidence>
<gene>
    <name evidence="2" type="ORF">C7K55_09440</name>
</gene>
<sequence length="533" mass="56767">MFSARSSSAQSLLPFAVWASTLLLAGGCRAAAPPISPGSGPTSALHWPVQPPPAVAATSPVLWVALAAHLGPPTPLELRSAAGNLTLLSATGQRFQAPRLQLHWRRLPLAEPLALRRQVWGPFASYESAQEAAGRWRLAGATPVIAHPAEWEVWAAPEAPAPAGVRPRLVEQLQRDRLVLELRRPDGPVRLEGPLRLEAPGGLSWQGGVFAGPFRLQGDAYGSWSLVEEVPLERYLLGVVPHEIGAGSPAAALAAQAVLARTWALRNQGRFVVDGYHLCADTQCQVYADPRQAGAAVRHAIAATQYQVLSWQGAPIHGVYHATNGGIAAGFEEVWIGDALPYLRPRVDGPPAVAAAVVLPLQPARLVAALAATARAYGFDHPRFRWSRQLDSAQIQQALSRAALPLGLLPTRLAVLERGPSGRVLALEIQAQAASGVRQSVVLRRDAIRRTLRQLPSTLFVLRPDGPGRWIFEGGGFGHGAGLSQAGAIDLARRGWSLARILDHYYPGTRLQSLRALPGISPLSEPGSAASSP</sequence>
<dbReference type="NCBIfam" id="TIGR02669">
    <property type="entry name" value="SpoIID_LytB"/>
    <property type="match status" value="1"/>
</dbReference>
<proteinExistence type="predicted"/>
<accession>A0A2P7MTY7</accession>
<dbReference type="GO" id="GO:0030435">
    <property type="term" value="P:sporulation resulting in formation of a cellular spore"/>
    <property type="evidence" value="ECO:0007669"/>
    <property type="project" value="InterPro"/>
</dbReference>
<dbReference type="PROSITE" id="PS51257">
    <property type="entry name" value="PROKAR_LIPOPROTEIN"/>
    <property type="match status" value="1"/>
</dbReference>
<keyword evidence="3" id="KW-1185">Reference proteome</keyword>
<comment type="caution">
    <text evidence="2">The sequence shown here is derived from an EMBL/GenBank/DDBJ whole genome shotgun (WGS) entry which is preliminary data.</text>
</comment>
<organism evidence="2 3">
    <name type="scientific">Cyanobium usitatum str. Tous</name>
    <dbReference type="NCBI Taxonomy" id="2116684"/>
    <lineage>
        <taxon>Bacteria</taxon>
        <taxon>Bacillati</taxon>
        <taxon>Cyanobacteriota</taxon>
        <taxon>Cyanophyceae</taxon>
        <taxon>Synechococcales</taxon>
        <taxon>Prochlorococcaceae</taxon>
        <taxon>Cyanobium</taxon>
    </lineage>
</organism>
<dbReference type="InterPro" id="IPR013486">
    <property type="entry name" value="SpoIID/LytB"/>
</dbReference>
<evidence type="ECO:0000259" key="1">
    <source>
        <dbReference type="Pfam" id="PF08486"/>
    </source>
</evidence>
<protein>
    <submittedName>
        <fullName evidence="2">Amidase</fullName>
    </submittedName>
</protein>
<name>A0A2P7MTY7_9CYAN</name>
<dbReference type="InterPro" id="IPR013693">
    <property type="entry name" value="SpoIID/LytB_N"/>
</dbReference>
<dbReference type="OrthoDB" id="501259at2"/>
<feature type="domain" description="Sporulation stage II protein D amidase enhancer LytB N-terminal" evidence="1">
    <location>
        <begin position="222"/>
        <end position="310"/>
    </location>
</feature>
<evidence type="ECO:0000313" key="2">
    <source>
        <dbReference type="EMBL" id="PSJ04671.1"/>
    </source>
</evidence>
<dbReference type="AlphaFoldDB" id="A0A2P7MTY7"/>
<dbReference type="EMBL" id="PXXO01000010">
    <property type="protein sequence ID" value="PSJ04671.1"/>
    <property type="molecule type" value="Genomic_DNA"/>
</dbReference>
<reference evidence="2 3" key="1">
    <citation type="journal article" date="2018" name="Environ. Microbiol.">
        <title>Ecological and genomic features of two widespread freshwater picocyanobacteria.</title>
        <authorList>
            <person name="Cabello-Yeves P.J."/>
            <person name="Picazo A."/>
            <person name="Camacho A."/>
            <person name="Callieri C."/>
            <person name="Rosselli R."/>
            <person name="Roda-Garcia J.J."/>
            <person name="Coutinho F.H."/>
            <person name="Rodriguez-Valera F."/>
        </authorList>
    </citation>
    <scope>NUCLEOTIDE SEQUENCE [LARGE SCALE GENOMIC DNA]</scope>
    <source>
        <strain evidence="2 3">Tous</strain>
    </source>
</reference>